<organism evidence="1 2">
    <name type="scientific">Anaeroselena agilis</name>
    <dbReference type="NCBI Taxonomy" id="3063788"/>
    <lineage>
        <taxon>Bacteria</taxon>
        <taxon>Bacillati</taxon>
        <taxon>Bacillota</taxon>
        <taxon>Negativicutes</taxon>
        <taxon>Acetonemataceae</taxon>
        <taxon>Anaeroselena</taxon>
    </lineage>
</organism>
<comment type="caution">
    <text evidence="1">The sequence shown here is derived from an EMBL/GenBank/DDBJ whole genome shotgun (WGS) entry which is preliminary data.</text>
</comment>
<keyword evidence="2" id="KW-1185">Reference proteome</keyword>
<reference evidence="1 2" key="1">
    <citation type="submission" date="2023-07" db="EMBL/GenBank/DDBJ databases">
        <title>The novel representative of Negativicutes class, Anaeroselena agilis gen. nov. sp. nov.</title>
        <authorList>
            <person name="Prokofeva M.I."/>
            <person name="Elcheninov A.G."/>
            <person name="Klyukina A."/>
            <person name="Kublanov I.V."/>
            <person name="Frolov E.N."/>
            <person name="Podosokorskaya O.A."/>
        </authorList>
    </citation>
    <scope>NUCLEOTIDE SEQUENCE [LARGE SCALE GENOMIC DNA]</scope>
    <source>
        <strain evidence="1 2">4137-cl</strain>
    </source>
</reference>
<gene>
    <name evidence="1" type="ORF">Q4T40_05100</name>
</gene>
<evidence type="ECO:0000313" key="2">
    <source>
        <dbReference type="Proteomes" id="UP001254848"/>
    </source>
</evidence>
<dbReference type="RefSeq" id="WP_413779152.1">
    <property type="nucleotide sequence ID" value="NZ_JAUOZS010000001.1"/>
</dbReference>
<accession>A0ABU3NUW9</accession>
<name>A0ABU3NUW9_9FIRM</name>
<sequence length="75" mass="8809">MAVHSSFHWRRQEDAPSLTVSLNRDSAGRDYYSVTVENYTEDGADSATFYLRPEQYEAFRDNVHAVEIEDHRNER</sequence>
<evidence type="ECO:0000313" key="1">
    <source>
        <dbReference type="EMBL" id="MDT8900616.1"/>
    </source>
</evidence>
<proteinExistence type="predicted"/>
<dbReference type="Proteomes" id="UP001254848">
    <property type="component" value="Unassembled WGS sequence"/>
</dbReference>
<protein>
    <submittedName>
        <fullName evidence="1">Uncharacterized protein</fullName>
    </submittedName>
</protein>
<dbReference type="EMBL" id="JAUOZS010000001">
    <property type="protein sequence ID" value="MDT8900616.1"/>
    <property type="molecule type" value="Genomic_DNA"/>
</dbReference>